<protein>
    <submittedName>
        <fullName evidence="1">Uncharacterized protein</fullName>
    </submittedName>
</protein>
<organism evidence="1 2">
    <name type="scientific">Alkalilimnicola ehrlichii</name>
    <dbReference type="NCBI Taxonomy" id="351052"/>
    <lineage>
        <taxon>Bacteria</taxon>
        <taxon>Pseudomonadati</taxon>
        <taxon>Pseudomonadota</taxon>
        <taxon>Gammaproteobacteria</taxon>
        <taxon>Chromatiales</taxon>
        <taxon>Ectothiorhodospiraceae</taxon>
        <taxon>Alkalilimnicola</taxon>
    </lineage>
</organism>
<gene>
    <name evidence="1" type="ORF">CAL65_09170</name>
</gene>
<sequence length="68" mass="7537">MARKLWIDLPGLPQQVAQRGNDRLACFFCPDDYDVYWSVVDGSAQPSDIIAIARQGPDYTGHTGIIGR</sequence>
<evidence type="ECO:0000313" key="2">
    <source>
        <dbReference type="Proteomes" id="UP000256763"/>
    </source>
</evidence>
<accession>A0A3E0WZJ5</accession>
<dbReference type="EMBL" id="NFZW01000007">
    <property type="protein sequence ID" value="RFA37446.1"/>
    <property type="molecule type" value="Genomic_DNA"/>
</dbReference>
<comment type="caution">
    <text evidence="1">The sequence shown here is derived from an EMBL/GenBank/DDBJ whole genome shotgun (WGS) entry which is preliminary data.</text>
</comment>
<dbReference type="RefSeq" id="WP_181919313.1">
    <property type="nucleotide sequence ID" value="NZ_NFZV01000006.1"/>
</dbReference>
<reference evidence="2" key="1">
    <citation type="submission" date="2017-05" db="EMBL/GenBank/DDBJ databases">
        <authorList>
            <person name="Sharma S."/>
            <person name="Sidhu C."/>
            <person name="Pinnaka A.K."/>
        </authorList>
    </citation>
    <scope>NUCLEOTIDE SEQUENCE [LARGE SCALE GENOMIC DNA]</scope>
    <source>
        <strain evidence="2">AK93</strain>
    </source>
</reference>
<keyword evidence="2" id="KW-1185">Reference proteome</keyword>
<evidence type="ECO:0000313" key="1">
    <source>
        <dbReference type="EMBL" id="RFA37446.1"/>
    </source>
</evidence>
<dbReference type="Proteomes" id="UP000256763">
    <property type="component" value="Unassembled WGS sequence"/>
</dbReference>
<name>A0A3E0WZJ5_9GAMM</name>
<proteinExistence type="predicted"/>
<dbReference type="AlphaFoldDB" id="A0A3E0WZJ5"/>